<dbReference type="HOGENOM" id="CLU_2422205_0_0_6"/>
<dbReference type="KEGG" id="dno:DNO_0740"/>
<keyword evidence="4" id="KW-1185">Reference proteome</keyword>
<accession>A5EV12</accession>
<protein>
    <submittedName>
        <fullName evidence="3">Uncharacterized protein</fullName>
    </submittedName>
</protein>
<dbReference type="AlphaFoldDB" id="A5EV12"/>
<proteinExistence type="predicted"/>
<keyword evidence="2" id="KW-0812">Transmembrane</keyword>
<evidence type="ECO:0000256" key="1">
    <source>
        <dbReference type="SAM" id="Coils"/>
    </source>
</evidence>
<feature type="transmembrane region" description="Helical" evidence="2">
    <location>
        <begin position="12"/>
        <end position="31"/>
    </location>
</feature>
<dbReference type="Proteomes" id="UP000000248">
    <property type="component" value="Chromosome"/>
</dbReference>
<keyword evidence="2" id="KW-0472">Membrane</keyword>
<feature type="coiled-coil region" evidence="1">
    <location>
        <begin position="31"/>
        <end position="61"/>
    </location>
</feature>
<keyword evidence="1" id="KW-0175">Coiled coil</keyword>
<sequence>MINRIKQISAYVLSRIAALSMIVAAFFMLAFKEERDKRRQLKQEKQRLEQENRDMERHAYETAKAVYRNRQRRARVKQAIQSSKRDYFEED</sequence>
<gene>
    <name evidence="3" type="ordered locus">DNO_0740</name>
</gene>
<evidence type="ECO:0000313" key="4">
    <source>
        <dbReference type="Proteomes" id="UP000000248"/>
    </source>
</evidence>
<keyword evidence="2" id="KW-1133">Transmembrane helix</keyword>
<dbReference type="STRING" id="246195.DNO_0740"/>
<reference evidence="3 4" key="1">
    <citation type="journal article" date="2007" name="Nat. Biotechnol.">
        <title>Genome sequence and identification of candidate vaccine antigens from the animal pathogen Dichelobacter nodosus.</title>
        <authorList>
            <person name="Myers G.S."/>
            <person name="Parker D."/>
            <person name="Al-Hasani K."/>
            <person name="Kennan R.M."/>
            <person name="Seemann T."/>
            <person name="Ren Q."/>
            <person name="Badger J.H."/>
            <person name="Selengut J.D."/>
            <person name="Deboy R.T."/>
            <person name="Tettelin H."/>
            <person name="Boyce J.D."/>
            <person name="McCarl V.P."/>
            <person name="Han X."/>
            <person name="Nelson W.C."/>
            <person name="Madupu R."/>
            <person name="Mohamoud Y."/>
            <person name="Holley T."/>
            <person name="Fedorova N."/>
            <person name="Khouri H."/>
            <person name="Bottomley S.P."/>
            <person name="Whittington R.J."/>
            <person name="Adler B."/>
            <person name="Songer J.G."/>
            <person name="Rood J.I."/>
            <person name="Paulsen I.T."/>
        </authorList>
    </citation>
    <scope>NUCLEOTIDE SEQUENCE [LARGE SCALE GENOMIC DNA]</scope>
    <source>
        <strain evidence="3 4">VCS1703A</strain>
    </source>
</reference>
<dbReference type="EMBL" id="CP000513">
    <property type="protein sequence ID" value="ABQ13360.1"/>
    <property type="molecule type" value="Genomic_DNA"/>
</dbReference>
<evidence type="ECO:0000256" key="2">
    <source>
        <dbReference type="SAM" id="Phobius"/>
    </source>
</evidence>
<name>A5EV12_DICNV</name>
<dbReference type="RefSeq" id="WP_012031069.1">
    <property type="nucleotide sequence ID" value="NC_009446.1"/>
</dbReference>
<organism evidence="3 4">
    <name type="scientific">Dichelobacter nodosus (strain VCS1703A)</name>
    <dbReference type="NCBI Taxonomy" id="246195"/>
    <lineage>
        <taxon>Bacteria</taxon>
        <taxon>Pseudomonadati</taxon>
        <taxon>Pseudomonadota</taxon>
        <taxon>Gammaproteobacteria</taxon>
        <taxon>Cardiobacteriales</taxon>
        <taxon>Cardiobacteriaceae</taxon>
        <taxon>Dichelobacter</taxon>
    </lineage>
</organism>
<evidence type="ECO:0000313" key="3">
    <source>
        <dbReference type="EMBL" id="ABQ13360.1"/>
    </source>
</evidence>